<accession>A0AAN8Z2A5</accession>
<evidence type="ECO:0000256" key="2">
    <source>
        <dbReference type="SAM" id="Phobius"/>
    </source>
</evidence>
<evidence type="ECO:0000313" key="4">
    <source>
        <dbReference type="Proteomes" id="UP001370490"/>
    </source>
</evidence>
<name>A0AAN8Z2A5_9MAGN</name>
<sequence>MDDWEQNESLNLRIPSSQSEPFIEKIIIGDDLFNGDHCSVFPTENHEGLPLRPPSENPLSPSDEEVLEERDLSPKSKERSLGVRLLAVLSSSRITRVAFNVKSLVWVTTSFGVIAAMATSLMYLNARVKRWRRKVVEENLDKVDRLRLLLQDRDEKISSLLLQIAKMNEILAARRRVPVFRSA</sequence>
<reference evidence="3 4" key="1">
    <citation type="submission" date="2023-12" db="EMBL/GenBank/DDBJ databases">
        <title>A high-quality genome assembly for Dillenia turbinata (Dilleniales).</title>
        <authorList>
            <person name="Chanderbali A."/>
        </authorList>
    </citation>
    <scope>NUCLEOTIDE SEQUENCE [LARGE SCALE GENOMIC DNA]</scope>
    <source>
        <strain evidence="3">LSX21</strain>
        <tissue evidence="3">Leaf</tissue>
    </source>
</reference>
<keyword evidence="2" id="KW-0812">Transmembrane</keyword>
<keyword evidence="2" id="KW-0472">Membrane</keyword>
<evidence type="ECO:0000256" key="1">
    <source>
        <dbReference type="SAM" id="MobiDB-lite"/>
    </source>
</evidence>
<protein>
    <recommendedName>
        <fullName evidence="5">Transmembrane protein</fullName>
    </recommendedName>
</protein>
<dbReference type="PANTHER" id="PTHR37206">
    <property type="entry name" value="TRANSMEMBRANE PROTEIN"/>
    <property type="match status" value="1"/>
</dbReference>
<dbReference type="AlphaFoldDB" id="A0AAN8Z2A5"/>
<dbReference type="EMBL" id="JBAMMX010000019">
    <property type="protein sequence ID" value="KAK6921976.1"/>
    <property type="molecule type" value="Genomic_DNA"/>
</dbReference>
<organism evidence="3 4">
    <name type="scientific">Dillenia turbinata</name>
    <dbReference type="NCBI Taxonomy" id="194707"/>
    <lineage>
        <taxon>Eukaryota</taxon>
        <taxon>Viridiplantae</taxon>
        <taxon>Streptophyta</taxon>
        <taxon>Embryophyta</taxon>
        <taxon>Tracheophyta</taxon>
        <taxon>Spermatophyta</taxon>
        <taxon>Magnoliopsida</taxon>
        <taxon>eudicotyledons</taxon>
        <taxon>Gunneridae</taxon>
        <taxon>Pentapetalae</taxon>
        <taxon>Dilleniales</taxon>
        <taxon>Dilleniaceae</taxon>
        <taxon>Dillenia</taxon>
    </lineage>
</organism>
<comment type="caution">
    <text evidence="3">The sequence shown here is derived from an EMBL/GenBank/DDBJ whole genome shotgun (WGS) entry which is preliminary data.</text>
</comment>
<feature type="region of interest" description="Disordered" evidence="1">
    <location>
        <begin position="44"/>
        <end position="73"/>
    </location>
</feature>
<proteinExistence type="predicted"/>
<keyword evidence="2" id="KW-1133">Transmembrane helix</keyword>
<evidence type="ECO:0000313" key="3">
    <source>
        <dbReference type="EMBL" id="KAK6921976.1"/>
    </source>
</evidence>
<dbReference type="PANTHER" id="PTHR37206:SF4">
    <property type="entry name" value="TRANSMEMBRANE PROTEIN"/>
    <property type="match status" value="1"/>
</dbReference>
<feature type="transmembrane region" description="Helical" evidence="2">
    <location>
        <begin position="105"/>
        <end position="124"/>
    </location>
</feature>
<keyword evidence="4" id="KW-1185">Reference proteome</keyword>
<gene>
    <name evidence="3" type="ORF">RJ641_012483</name>
</gene>
<dbReference type="Proteomes" id="UP001370490">
    <property type="component" value="Unassembled WGS sequence"/>
</dbReference>
<evidence type="ECO:0008006" key="5">
    <source>
        <dbReference type="Google" id="ProtNLM"/>
    </source>
</evidence>